<keyword evidence="6 11" id="KW-1133">Transmembrane helix</keyword>
<evidence type="ECO:0000256" key="3">
    <source>
        <dbReference type="ARBA" id="ARBA00022692"/>
    </source>
</evidence>
<organism evidence="13 14">
    <name type="scientific">Clohesyomyces aquaticus</name>
    <dbReference type="NCBI Taxonomy" id="1231657"/>
    <lineage>
        <taxon>Eukaryota</taxon>
        <taxon>Fungi</taxon>
        <taxon>Dikarya</taxon>
        <taxon>Ascomycota</taxon>
        <taxon>Pezizomycotina</taxon>
        <taxon>Dothideomycetes</taxon>
        <taxon>Pleosporomycetidae</taxon>
        <taxon>Pleosporales</taxon>
        <taxon>Lindgomycetaceae</taxon>
        <taxon>Clohesyomyces</taxon>
    </lineage>
</organism>
<dbReference type="PANTHER" id="PTHR12428">
    <property type="entry name" value="OXA1"/>
    <property type="match status" value="1"/>
</dbReference>
<comment type="subcellular location">
    <subcellularLocation>
        <location evidence="9">Membrane</location>
        <topology evidence="9">Multi-pass membrane protein</topology>
    </subcellularLocation>
    <subcellularLocation>
        <location evidence="1">Mitochondrion inner membrane</location>
        <topology evidence="1">Multi-pass membrane protein</topology>
    </subcellularLocation>
</comment>
<feature type="transmembrane region" description="Helical" evidence="11">
    <location>
        <begin position="376"/>
        <end position="395"/>
    </location>
</feature>
<reference evidence="13 14" key="1">
    <citation type="submission" date="2016-07" db="EMBL/GenBank/DDBJ databases">
        <title>Pervasive Adenine N6-methylation of Active Genes in Fungi.</title>
        <authorList>
            <consortium name="DOE Joint Genome Institute"/>
            <person name="Mondo S.J."/>
            <person name="Dannebaum R.O."/>
            <person name="Kuo R.C."/>
            <person name="Labutti K."/>
            <person name="Haridas S."/>
            <person name="Kuo A."/>
            <person name="Salamov A."/>
            <person name="Ahrendt S.R."/>
            <person name="Lipzen A."/>
            <person name="Sullivan W."/>
            <person name="Andreopoulos W.B."/>
            <person name="Clum A."/>
            <person name="Lindquist E."/>
            <person name="Daum C."/>
            <person name="Ramamoorthy G.K."/>
            <person name="Gryganskyi A."/>
            <person name="Culley D."/>
            <person name="Magnuson J.K."/>
            <person name="James T.Y."/>
            <person name="O'Malley M.A."/>
            <person name="Stajich J.E."/>
            <person name="Spatafora J.W."/>
            <person name="Visel A."/>
            <person name="Grigoriev I.V."/>
        </authorList>
    </citation>
    <scope>NUCLEOTIDE SEQUENCE [LARGE SCALE GENOMIC DNA]</scope>
    <source>
        <strain evidence="13 14">CBS 115471</strain>
    </source>
</reference>
<dbReference type="GO" id="GO:0005743">
    <property type="term" value="C:mitochondrial inner membrane"/>
    <property type="evidence" value="ECO:0007669"/>
    <property type="project" value="UniProtKB-SubCell"/>
</dbReference>
<name>A0A1Y1YGF9_9PLEO</name>
<evidence type="ECO:0000256" key="1">
    <source>
        <dbReference type="ARBA" id="ARBA00004448"/>
    </source>
</evidence>
<dbReference type="GO" id="GO:0032979">
    <property type="term" value="P:protein insertion into mitochondrial inner membrane from matrix"/>
    <property type="evidence" value="ECO:0007669"/>
    <property type="project" value="TreeGrafter"/>
</dbReference>
<dbReference type="AlphaFoldDB" id="A0A1Y1YGF9"/>
<keyword evidence="8 11" id="KW-0472">Membrane</keyword>
<evidence type="ECO:0000256" key="7">
    <source>
        <dbReference type="ARBA" id="ARBA00023128"/>
    </source>
</evidence>
<dbReference type="OrthoDB" id="2148490at2759"/>
<dbReference type="GO" id="GO:0032977">
    <property type="term" value="F:membrane insertase activity"/>
    <property type="evidence" value="ECO:0007669"/>
    <property type="project" value="InterPro"/>
</dbReference>
<feature type="region of interest" description="Disordered" evidence="10">
    <location>
        <begin position="90"/>
        <end position="145"/>
    </location>
</feature>
<evidence type="ECO:0000256" key="6">
    <source>
        <dbReference type="ARBA" id="ARBA00022989"/>
    </source>
</evidence>
<keyword evidence="3 9" id="KW-0812">Transmembrane</keyword>
<feature type="compositionally biased region" description="Pro residues" evidence="10">
    <location>
        <begin position="106"/>
        <end position="116"/>
    </location>
</feature>
<dbReference type="EMBL" id="MCFA01000244">
    <property type="protein sequence ID" value="ORX96953.1"/>
    <property type="molecule type" value="Genomic_DNA"/>
</dbReference>
<evidence type="ECO:0000256" key="2">
    <source>
        <dbReference type="ARBA" id="ARBA00009877"/>
    </source>
</evidence>
<dbReference type="CDD" id="cd20069">
    <property type="entry name" value="5TM_Oxa1-like"/>
    <property type="match status" value="1"/>
</dbReference>
<comment type="similarity">
    <text evidence="2 9">Belongs to the OXA1/ALB3/YidC family.</text>
</comment>
<gene>
    <name evidence="13" type="ORF">BCR34DRAFT_497303</name>
</gene>
<evidence type="ECO:0000256" key="4">
    <source>
        <dbReference type="ARBA" id="ARBA00022792"/>
    </source>
</evidence>
<evidence type="ECO:0000256" key="5">
    <source>
        <dbReference type="ARBA" id="ARBA00022946"/>
    </source>
</evidence>
<feature type="transmembrane region" description="Helical" evidence="11">
    <location>
        <begin position="221"/>
        <end position="243"/>
    </location>
</feature>
<evidence type="ECO:0000313" key="13">
    <source>
        <dbReference type="EMBL" id="ORX96953.1"/>
    </source>
</evidence>
<evidence type="ECO:0000256" key="10">
    <source>
        <dbReference type="SAM" id="MobiDB-lite"/>
    </source>
</evidence>
<keyword evidence="14" id="KW-1185">Reference proteome</keyword>
<evidence type="ECO:0000256" key="11">
    <source>
        <dbReference type="SAM" id="Phobius"/>
    </source>
</evidence>
<evidence type="ECO:0000256" key="8">
    <source>
        <dbReference type="ARBA" id="ARBA00023136"/>
    </source>
</evidence>
<proteinExistence type="inferred from homology"/>
<dbReference type="NCBIfam" id="TIGR03592">
    <property type="entry name" value="yidC_oxa1_cterm"/>
    <property type="match status" value="1"/>
</dbReference>
<sequence>MLPSKGLRPAYIVPLVSRHTSISRSNYARQFSTAPRRIAFSAPSCRTSTLHSARWRTGASGSASMLAAPSSTAIRNGSWYAPWSWGSSSPSSKAPASTPADAAAAPSPPPPPPPASPAESAVTTQTPELSPAGIDSPAVVGSSGGGSCAPIIDPASVPAAPEEAFSWADAHTAEPQPPSEADPSQVVEQIGYLKELGLDYGWGVTSTMQWVFEHIYIYSDLSWGAAIIAGTVLIRFVTFWPLVRSADSQAKMASVSPFTKKLQEEVRIANQQGDVPRAQSLRAQLAATYKSVGTTPLTSLQGMLLQGVLGFGAFRLLRGMSSLPVPGMENMGFLWFHDLTVSDPYYTLPLAVGLFMHAVARLGGEGGSANTAMTATVRKITMYFLPVFMSLVTLWQPAALQLYFATTTVISVCVGRMLRSGAIRKKLRIAPLPTPEITSFWQKVADGQIPPEAIKRMPDGTLTVAQKYMQTSKFAIEYQSPTPTIQKNTPSGPKTYASVIANKNVDSSPRINLRPGSAMPPHLVTAEQRKKAEQALMPEQAKGLKGKAGGLWKNLVGQKASQTSSYNQRKELAKKKAQAEERKRREGVR</sequence>
<accession>A0A1Y1YGF9</accession>
<evidence type="ECO:0000313" key="14">
    <source>
        <dbReference type="Proteomes" id="UP000193144"/>
    </source>
</evidence>
<keyword evidence="5" id="KW-0809">Transit peptide</keyword>
<dbReference type="STRING" id="1231657.A0A1Y1YGF9"/>
<feature type="compositionally biased region" description="Low complexity" evidence="10">
    <location>
        <begin position="90"/>
        <end position="105"/>
    </location>
</feature>
<protein>
    <submittedName>
        <fullName evidence="13">60Kd inner membrane protein-domain-containing protein</fullName>
    </submittedName>
</protein>
<feature type="compositionally biased region" description="Basic and acidic residues" evidence="10">
    <location>
        <begin position="577"/>
        <end position="589"/>
    </location>
</feature>
<dbReference type="Pfam" id="PF02096">
    <property type="entry name" value="60KD_IMP"/>
    <property type="match status" value="1"/>
</dbReference>
<dbReference type="PANTHER" id="PTHR12428:SF66">
    <property type="entry name" value="MITOCHONDRIAL INNER MEMBRANE PROTEIN OXA1L"/>
    <property type="match status" value="1"/>
</dbReference>
<dbReference type="Proteomes" id="UP000193144">
    <property type="component" value="Unassembled WGS sequence"/>
</dbReference>
<keyword evidence="4" id="KW-0999">Mitochondrion inner membrane</keyword>
<evidence type="ECO:0000259" key="12">
    <source>
        <dbReference type="Pfam" id="PF02096"/>
    </source>
</evidence>
<evidence type="ECO:0000256" key="9">
    <source>
        <dbReference type="RuleBase" id="RU003945"/>
    </source>
</evidence>
<dbReference type="InterPro" id="IPR001708">
    <property type="entry name" value="YidC/ALB3/OXA1/COX18"/>
</dbReference>
<comment type="caution">
    <text evidence="13">The sequence shown here is derived from an EMBL/GenBank/DDBJ whole genome shotgun (WGS) entry which is preliminary data.</text>
</comment>
<keyword evidence="7" id="KW-0496">Mitochondrion</keyword>
<feature type="domain" description="Membrane insertase YidC/Oxa/ALB C-terminal" evidence="12">
    <location>
        <begin position="223"/>
        <end position="413"/>
    </location>
</feature>
<dbReference type="InterPro" id="IPR028055">
    <property type="entry name" value="YidC/Oxa/ALB_C"/>
</dbReference>
<feature type="region of interest" description="Disordered" evidence="10">
    <location>
        <begin position="555"/>
        <end position="589"/>
    </location>
</feature>